<feature type="compositionally biased region" description="Low complexity" evidence="1">
    <location>
        <begin position="249"/>
        <end position="278"/>
    </location>
</feature>
<dbReference type="RefSeq" id="XP_047779519.1">
    <property type="nucleotide sequence ID" value="XM_047920556.1"/>
</dbReference>
<dbReference type="SMART" id="SM00367">
    <property type="entry name" value="LRR_CC"/>
    <property type="match status" value="7"/>
</dbReference>
<feature type="compositionally biased region" description="Polar residues" evidence="1">
    <location>
        <begin position="293"/>
        <end position="302"/>
    </location>
</feature>
<dbReference type="SUPFAM" id="SSF81383">
    <property type="entry name" value="F-box domain"/>
    <property type="match status" value="1"/>
</dbReference>
<feature type="region of interest" description="Disordered" evidence="1">
    <location>
        <begin position="55"/>
        <end position="103"/>
    </location>
</feature>
<dbReference type="InterPro" id="IPR036047">
    <property type="entry name" value="F-box-like_dom_sf"/>
</dbReference>
<dbReference type="InterPro" id="IPR032675">
    <property type="entry name" value="LRR_dom_sf"/>
</dbReference>
<name>A0ABQ8KHL1_9APHY</name>
<proteinExistence type="predicted"/>
<comment type="caution">
    <text evidence="2">The sequence shown here is derived from an EMBL/GenBank/DDBJ whole genome shotgun (WGS) entry which is preliminary data.</text>
</comment>
<keyword evidence="3" id="KW-1185">Reference proteome</keyword>
<dbReference type="PANTHER" id="PTHR13318">
    <property type="entry name" value="PARTNER OF PAIRED, ISOFORM B-RELATED"/>
    <property type="match status" value="1"/>
</dbReference>
<dbReference type="EMBL" id="JADCUA010000009">
    <property type="protein sequence ID" value="KAH9837350.1"/>
    <property type="molecule type" value="Genomic_DNA"/>
</dbReference>
<dbReference type="Gene3D" id="3.80.10.10">
    <property type="entry name" value="Ribonuclease Inhibitor"/>
    <property type="match status" value="2"/>
</dbReference>
<feature type="compositionally biased region" description="Polar residues" evidence="1">
    <location>
        <begin position="215"/>
        <end position="224"/>
    </location>
</feature>
<feature type="region of interest" description="Disordered" evidence="1">
    <location>
        <begin position="940"/>
        <end position="997"/>
    </location>
</feature>
<feature type="compositionally biased region" description="Polar residues" evidence="1">
    <location>
        <begin position="177"/>
        <end position="191"/>
    </location>
</feature>
<gene>
    <name evidence="2" type="ORF">C8Q71DRAFT_707330</name>
</gene>
<organism evidence="2 3">
    <name type="scientific">Rhodofomes roseus</name>
    <dbReference type="NCBI Taxonomy" id="34475"/>
    <lineage>
        <taxon>Eukaryota</taxon>
        <taxon>Fungi</taxon>
        <taxon>Dikarya</taxon>
        <taxon>Basidiomycota</taxon>
        <taxon>Agaricomycotina</taxon>
        <taxon>Agaricomycetes</taxon>
        <taxon>Polyporales</taxon>
        <taxon>Rhodofomes</taxon>
    </lineage>
</organism>
<dbReference type="GeneID" id="72001288"/>
<evidence type="ECO:0000313" key="2">
    <source>
        <dbReference type="EMBL" id="KAH9837350.1"/>
    </source>
</evidence>
<sequence>MSRAHDIDNGEPEPLFSFDSNESLKGLYHNEAPARVPQSSSRISDLADMLSALKTATSTVDPGPLSPGDAMEDVYPADSKGKGVSQPLQIQSRNAFEDLRADDQEEDLFSMSFGTAASSGMRELVGSPASSSTPSTASSSSPRSPLNAQEILEETDMPSGGKGKGRDVPPTLPPLSFGTTELNYESSDWPTFSSSIPGPSSFSSSYGSVGDQEPSLGTPTSVAGPSSPPADILEAGTVLVRIPSRRHSLSSLSTHSKRSSSALSVTKSKVKSSSGTKLPGNLARKLLGKQRDSPSGSPTSPTRDVVLEPEEPASADRLNCLAPWTYNVTPRISPLATPALEMELGFGEFDKSFPIYYSNGSSSRTVLRTKGRSYSSPLPFPATPLDLVPVAADIFEPIPQPTLNYFDESLPTELKFRIFVSLVDIHEAEHRKLVDDGSWTLRKATSAKNKWVGRDRGIRELFKLSRVSKAWQSLVLDGQFWVKLDLHSFPNIPPPALERLAKVAGAFVRHLDLRGHLDLESLTLQEITSHLCTEFQPGGSIPHTHLTTINLQGCSLLQTQGLHHLLVRSPALRELGVRGLNAVTDTTCSIISSYCRKITSLDMSRCPNVTGGGIYTLASAALARDEHLSLKELHLSGLKYVSDGLMEALGKAAPELEVLDLSYCRTLHNSSVEAFVSCSEADSGAFETVQLTSRQAGREPTDSTRYWRRVTRLRHLNLTACIMLTDHACSHLAHAVPKLELLEMAGIGTELRDDGLVRLLETTPMIRKLDLEDACQITDDVLMTITPEPATDAPAPRYPPPPQPGHALEHLIISYATEVTKEALRDLVENCTRLHALEVDNTRVSEAVMRDFVRLSRERKMADAQVVAVDCRGVGERCVRDLAPQTRPRIGWRAYDARKLGFLDARDEEGLGVGLDELDERRVALKTFFSWQTVDAVRAAREKKRKSTRRGLNTSSSSTEGPSGGRARWWSPSGRRSGGTSPNLSDFGQERDGCTIM</sequence>
<dbReference type="InterPro" id="IPR006553">
    <property type="entry name" value="Leu-rich_rpt_Cys-con_subtyp"/>
</dbReference>
<feature type="region of interest" description="Disordered" evidence="1">
    <location>
        <begin position="247"/>
        <end position="306"/>
    </location>
</feature>
<accession>A0ABQ8KHL1</accession>
<feature type="compositionally biased region" description="Low complexity" evidence="1">
    <location>
        <begin position="954"/>
        <end position="982"/>
    </location>
</feature>
<feature type="region of interest" description="Disordered" evidence="1">
    <location>
        <begin position="120"/>
        <end position="230"/>
    </location>
</feature>
<feature type="region of interest" description="Disordered" evidence="1">
    <location>
        <begin position="1"/>
        <end position="20"/>
    </location>
</feature>
<feature type="compositionally biased region" description="Basic and acidic residues" evidence="1">
    <location>
        <begin position="988"/>
        <end position="997"/>
    </location>
</feature>
<protein>
    <submittedName>
        <fullName evidence="2">RNI-like protein</fullName>
    </submittedName>
</protein>
<dbReference type="Proteomes" id="UP000814176">
    <property type="component" value="Unassembled WGS sequence"/>
</dbReference>
<dbReference type="SUPFAM" id="SSF52047">
    <property type="entry name" value="RNI-like"/>
    <property type="match status" value="1"/>
</dbReference>
<reference evidence="2 3" key="1">
    <citation type="journal article" date="2021" name="Environ. Microbiol.">
        <title>Gene family expansions and transcriptome signatures uncover fungal adaptations to wood decay.</title>
        <authorList>
            <person name="Hage H."/>
            <person name="Miyauchi S."/>
            <person name="Viragh M."/>
            <person name="Drula E."/>
            <person name="Min B."/>
            <person name="Chaduli D."/>
            <person name="Navarro D."/>
            <person name="Favel A."/>
            <person name="Norest M."/>
            <person name="Lesage-Meessen L."/>
            <person name="Balint B."/>
            <person name="Merenyi Z."/>
            <person name="de Eugenio L."/>
            <person name="Morin E."/>
            <person name="Martinez A.T."/>
            <person name="Baldrian P."/>
            <person name="Stursova M."/>
            <person name="Martinez M.J."/>
            <person name="Novotny C."/>
            <person name="Magnuson J.K."/>
            <person name="Spatafora J.W."/>
            <person name="Maurice S."/>
            <person name="Pangilinan J."/>
            <person name="Andreopoulos W."/>
            <person name="LaButti K."/>
            <person name="Hundley H."/>
            <person name="Na H."/>
            <person name="Kuo A."/>
            <person name="Barry K."/>
            <person name="Lipzen A."/>
            <person name="Henrissat B."/>
            <person name="Riley R."/>
            <person name="Ahrendt S."/>
            <person name="Nagy L.G."/>
            <person name="Grigoriev I.V."/>
            <person name="Martin F."/>
            <person name="Rosso M.N."/>
        </authorList>
    </citation>
    <scope>NUCLEOTIDE SEQUENCE [LARGE SCALE GENOMIC DNA]</scope>
    <source>
        <strain evidence="2 3">CIRM-BRFM 1785</strain>
    </source>
</reference>
<evidence type="ECO:0000313" key="3">
    <source>
        <dbReference type="Proteomes" id="UP000814176"/>
    </source>
</evidence>
<feature type="compositionally biased region" description="Low complexity" evidence="1">
    <location>
        <begin position="127"/>
        <end position="145"/>
    </location>
</feature>
<feature type="compositionally biased region" description="Low complexity" evidence="1">
    <location>
        <begin position="192"/>
        <end position="208"/>
    </location>
</feature>
<evidence type="ECO:0000256" key="1">
    <source>
        <dbReference type="SAM" id="MobiDB-lite"/>
    </source>
</evidence>